<proteinExistence type="predicted"/>
<name>A0A2N4UQ69_9GAMM</name>
<accession>A0A2N4UQ69</accession>
<dbReference type="Proteomes" id="UP000234420">
    <property type="component" value="Unassembled WGS sequence"/>
</dbReference>
<evidence type="ECO:0000256" key="1">
    <source>
        <dbReference type="SAM" id="SignalP"/>
    </source>
</evidence>
<evidence type="ECO:0000313" key="3">
    <source>
        <dbReference type="EMBL" id="PLC57170.1"/>
    </source>
</evidence>
<dbReference type="RefSeq" id="WP_101769558.1">
    <property type="nucleotide sequence ID" value="NZ_BPPU01000004.1"/>
</dbReference>
<feature type="domain" description="DUF4124" evidence="2">
    <location>
        <begin position="13"/>
        <end position="53"/>
    </location>
</feature>
<reference evidence="3 4" key="1">
    <citation type="journal article" date="2018" name="Syst. Appl. Microbiol.">
        <title>Photobacterium carnosum sp. nov., isolated from spoiled modified atmosphere packaged poultry meat.</title>
        <authorList>
            <person name="Hilgarth M."/>
            <person name="Fuertes S."/>
            <person name="Ehrmann M."/>
            <person name="Vogel R.F."/>
        </authorList>
    </citation>
    <scope>NUCLEOTIDE SEQUENCE [LARGE SCALE GENOMIC DNA]</scope>
    <source>
        <strain evidence="3 4">TMW 2.2021</strain>
    </source>
</reference>
<feature type="signal peptide" evidence="1">
    <location>
        <begin position="1"/>
        <end position="18"/>
    </location>
</feature>
<dbReference type="Pfam" id="PF13511">
    <property type="entry name" value="DUF4124"/>
    <property type="match status" value="1"/>
</dbReference>
<keyword evidence="4" id="KW-1185">Reference proteome</keyword>
<dbReference type="InterPro" id="IPR025392">
    <property type="entry name" value="DUF4124"/>
</dbReference>
<evidence type="ECO:0000313" key="4">
    <source>
        <dbReference type="Proteomes" id="UP000234420"/>
    </source>
</evidence>
<comment type="caution">
    <text evidence="3">The sequence shown here is derived from an EMBL/GenBank/DDBJ whole genome shotgun (WGS) entry which is preliminary data.</text>
</comment>
<dbReference type="AlphaFoldDB" id="A0A2N4UQ69"/>
<sequence>MKLINLVSMLLLTTAASAAVATTTIYSWTDDNGVVHFSDTPGTQQANTVELSVTEVQQNIQTTVIDSYQADNIELISITTDTEPPLPAATVSLLAPVHQQTIRSNDGDIKVRAVSNRKLNKKLQAQLVIDGKINGTPQTDLTWQLTNIDRGSHQIQIQLLNNGKILASSESITVYLHRVSQARPKNSPIQPR</sequence>
<organism evidence="3 4">
    <name type="scientific">Photobacterium carnosum</name>
    <dbReference type="NCBI Taxonomy" id="2023717"/>
    <lineage>
        <taxon>Bacteria</taxon>
        <taxon>Pseudomonadati</taxon>
        <taxon>Pseudomonadota</taxon>
        <taxon>Gammaproteobacteria</taxon>
        <taxon>Vibrionales</taxon>
        <taxon>Vibrionaceae</taxon>
        <taxon>Photobacterium</taxon>
    </lineage>
</organism>
<evidence type="ECO:0000259" key="2">
    <source>
        <dbReference type="Pfam" id="PF13511"/>
    </source>
</evidence>
<feature type="chain" id="PRO_5014820574" evidence="1">
    <location>
        <begin position="19"/>
        <end position="192"/>
    </location>
</feature>
<keyword evidence="1" id="KW-0732">Signal</keyword>
<dbReference type="EMBL" id="NPIB01000019">
    <property type="protein sequence ID" value="PLC57170.1"/>
    <property type="molecule type" value="Genomic_DNA"/>
</dbReference>
<gene>
    <name evidence="3" type="ORF">CIK00_14560</name>
</gene>
<protein>
    <submittedName>
        <fullName evidence="3">DUF4124 domain-containing protein</fullName>
    </submittedName>
</protein>